<keyword evidence="2" id="KW-1185">Reference proteome</keyword>
<dbReference type="Proteomes" id="UP000438448">
    <property type="component" value="Unassembled WGS sequence"/>
</dbReference>
<organism evidence="1 2">
    <name type="scientific">Nocardia macrotermitis</name>
    <dbReference type="NCBI Taxonomy" id="2585198"/>
    <lineage>
        <taxon>Bacteria</taxon>
        <taxon>Bacillati</taxon>
        <taxon>Actinomycetota</taxon>
        <taxon>Actinomycetes</taxon>
        <taxon>Mycobacteriales</taxon>
        <taxon>Nocardiaceae</taxon>
        <taxon>Nocardia</taxon>
    </lineage>
</organism>
<comment type="caution">
    <text evidence="1">The sequence shown here is derived from an EMBL/GenBank/DDBJ whole genome shotgun (WGS) entry which is preliminary data.</text>
</comment>
<reference evidence="1 2" key="1">
    <citation type="submission" date="2019-10" db="EMBL/GenBank/DDBJ databases">
        <title>Nocardia macrotermitis sp. nov. and Nocardia aurantia sp. nov., isolated from the gut of fungus growing-termite Macrotermes natalensis.</title>
        <authorList>
            <person name="Benndorf R."/>
            <person name="Schwitalla J."/>
            <person name="Martin K."/>
            <person name="De Beer W."/>
            <person name="Kaster A.-K."/>
            <person name="Vollmers J."/>
            <person name="Poulsen M."/>
            <person name="Beemelmanns C."/>
        </authorList>
    </citation>
    <scope>NUCLEOTIDE SEQUENCE [LARGE SCALE GENOMIC DNA]</scope>
    <source>
        <strain evidence="1 2">RB20</strain>
    </source>
</reference>
<evidence type="ECO:0000313" key="2">
    <source>
        <dbReference type="Proteomes" id="UP000438448"/>
    </source>
</evidence>
<name>A0A7K0DCS4_9NOCA</name>
<dbReference type="EMBL" id="WEGK01000014">
    <property type="protein sequence ID" value="MQY22684.1"/>
    <property type="molecule type" value="Genomic_DNA"/>
</dbReference>
<sequence>MSGREVRLQPRDTRWMEFIAQQGGVPMSLIGQVEQIGSSQLHEMVKRWKSVGRVLVERVDYGAPGRWRNSKHFDEPGAVPQGPLWVYMTREGAWGYLDFDPGAWWPKPTTVAHLTALTELRLALTGLETDPEVWTSERLLRRRLRTESGQLGAHVHDAWFQDIGDPDKVWAIEVELSRKFGAGRLMAAMARALDAADRHELAGVLYFVRGEALRRAVESTGTRLAHKRGVERLSNLEIHDLDTTLSKKGVR</sequence>
<evidence type="ECO:0000313" key="1">
    <source>
        <dbReference type="EMBL" id="MQY22684.1"/>
    </source>
</evidence>
<gene>
    <name evidence="1" type="ORF">NRB20_58060</name>
</gene>
<protein>
    <submittedName>
        <fullName evidence="1">Uncharacterized protein</fullName>
    </submittedName>
</protein>
<accession>A0A7K0DCS4</accession>
<dbReference type="AlphaFoldDB" id="A0A7K0DCS4"/>
<proteinExistence type="predicted"/>